<dbReference type="Proteomes" id="UP000194236">
    <property type="component" value="Unassembled WGS sequence"/>
</dbReference>
<evidence type="ECO:0000313" key="2">
    <source>
        <dbReference type="Proteomes" id="UP000194236"/>
    </source>
</evidence>
<comment type="caution">
    <text evidence="1">The sequence shown here is derived from an EMBL/GenBank/DDBJ whole genome shotgun (WGS) entry which is preliminary data.</text>
</comment>
<organism evidence="1 2">
    <name type="scientific">Euroglyphus maynei</name>
    <name type="common">Mayne's house dust mite</name>
    <dbReference type="NCBI Taxonomy" id="6958"/>
    <lineage>
        <taxon>Eukaryota</taxon>
        <taxon>Metazoa</taxon>
        <taxon>Ecdysozoa</taxon>
        <taxon>Arthropoda</taxon>
        <taxon>Chelicerata</taxon>
        <taxon>Arachnida</taxon>
        <taxon>Acari</taxon>
        <taxon>Acariformes</taxon>
        <taxon>Sarcoptiformes</taxon>
        <taxon>Astigmata</taxon>
        <taxon>Psoroptidia</taxon>
        <taxon>Analgoidea</taxon>
        <taxon>Pyroglyphidae</taxon>
        <taxon>Pyroglyphinae</taxon>
        <taxon>Euroglyphus</taxon>
    </lineage>
</organism>
<keyword evidence="2" id="KW-1185">Reference proteome</keyword>
<name>A0A1Y3BD45_EURMA</name>
<protein>
    <submittedName>
        <fullName evidence="1">Uncharacterized protein</fullName>
    </submittedName>
</protein>
<sequence>KWVSNYPLNDDEDVHIVLRKRIKNNRTILKWPPMIQKDRKDRKNRNVPYHLLPNFQVQHEKLMLPRFNLNNNHHQLIMIQQLLRSQKQPKNLPPNQQLLLLVQNRLRNRNQNLLNRALPSQSSNRNQSQ</sequence>
<feature type="non-terminal residue" evidence="1">
    <location>
        <position position="1"/>
    </location>
</feature>
<proteinExistence type="predicted"/>
<reference evidence="1 2" key="1">
    <citation type="submission" date="2017-03" db="EMBL/GenBank/DDBJ databases">
        <title>Genome Survey of Euroglyphus maynei.</title>
        <authorList>
            <person name="Arlian L.G."/>
            <person name="Morgan M.S."/>
            <person name="Rider S.D."/>
        </authorList>
    </citation>
    <scope>NUCLEOTIDE SEQUENCE [LARGE SCALE GENOMIC DNA]</scope>
    <source>
        <strain evidence="1">Arlian Lab</strain>
        <tissue evidence="1">Whole body</tissue>
    </source>
</reference>
<accession>A0A1Y3BD45</accession>
<dbReference type="AlphaFoldDB" id="A0A1Y3BD45"/>
<gene>
    <name evidence="1" type="ORF">BLA29_006477</name>
</gene>
<evidence type="ECO:0000313" key="1">
    <source>
        <dbReference type="EMBL" id="OTF77944.1"/>
    </source>
</evidence>
<dbReference type="EMBL" id="MUJZ01030167">
    <property type="protein sequence ID" value="OTF77944.1"/>
    <property type="molecule type" value="Genomic_DNA"/>
</dbReference>
<feature type="non-terminal residue" evidence="1">
    <location>
        <position position="129"/>
    </location>
</feature>